<reference evidence="2" key="1">
    <citation type="submission" date="2019-10" db="EMBL/GenBank/DDBJ databases">
        <authorList>
            <person name="Zhang R."/>
            <person name="Pan Y."/>
            <person name="Wang J."/>
            <person name="Ma R."/>
            <person name="Yu S."/>
        </authorList>
    </citation>
    <scope>NUCLEOTIDE SEQUENCE</scope>
    <source>
        <strain evidence="2">LA-IB0</strain>
        <tissue evidence="2">Leaf</tissue>
    </source>
</reference>
<dbReference type="EMBL" id="WHWC01000001">
    <property type="protein sequence ID" value="KAG8391904.1"/>
    <property type="molecule type" value="Genomic_DNA"/>
</dbReference>
<sequence length="275" mass="31426">MFYALSWLQIQSSAQNYTRDSLNSFLYNYSFEKTPKPRTGKVYNVPLPLNLSGMEISVIRLRTRSLWRNGLNLSSIEIPPLILPRPFTKRVDIVYQNLGNLSSYYYNVQNYAFIAPVIGFLAYDSTNHGLVELKTGGNGNPIFVRFPNISFHGNVTRTCVRFDTNGTLEFSNVTEKSSCIARGQGHFSIVIPYEQKILEKKRKLKWWIIGIVAGVVGLILLGILAYKLFKRRKMRKMERQTERSEGLDTVWIGRSKMPSASGIRTQPVLENSYVP</sequence>
<dbReference type="PANTHER" id="PTHR33512:SF7">
    <property type="entry name" value="LEGUME LECTIN DOMAIN-CONTAINING PROTEIN"/>
    <property type="match status" value="1"/>
</dbReference>
<keyword evidence="1" id="KW-0812">Transmembrane</keyword>
<dbReference type="AlphaFoldDB" id="A0AAV6YAN3"/>
<feature type="transmembrane region" description="Helical" evidence="1">
    <location>
        <begin position="206"/>
        <end position="229"/>
    </location>
</feature>
<evidence type="ECO:0000313" key="3">
    <source>
        <dbReference type="Proteomes" id="UP000826271"/>
    </source>
</evidence>
<keyword evidence="1" id="KW-0472">Membrane</keyword>
<gene>
    <name evidence="2" type="ORF">BUALT_Bualt01G0235500</name>
</gene>
<dbReference type="PANTHER" id="PTHR33512">
    <property type="entry name" value="PROTEIN, PUTATIVE (DUF1191)-RELATED"/>
    <property type="match status" value="1"/>
</dbReference>
<keyword evidence="3" id="KW-1185">Reference proteome</keyword>
<dbReference type="GO" id="GO:0016020">
    <property type="term" value="C:membrane"/>
    <property type="evidence" value="ECO:0007669"/>
    <property type="project" value="TreeGrafter"/>
</dbReference>
<organism evidence="2 3">
    <name type="scientific">Buddleja alternifolia</name>
    <dbReference type="NCBI Taxonomy" id="168488"/>
    <lineage>
        <taxon>Eukaryota</taxon>
        <taxon>Viridiplantae</taxon>
        <taxon>Streptophyta</taxon>
        <taxon>Embryophyta</taxon>
        <taxon>Tracheophyta</taxon>
        <taxon>Spermatophyta</taxon>
        <taxon>Magnoliopsida</taxon>
        <taxon>eudicotyledons</taxon>
        <taxon>Gunneridae</taxon>
        <taxon>Pentapetalae</taxon>
        <taxon>asterids</taxon>
        <taxon>lamiids</taxon>
        <taxon>Lamiales</taxon>
        <taxon>Scrophulariaceae</taxon>
        <taxon>Buddlejeae</taxon>
        <taxon>Buddleja</taxon>
    </lineage>
</organism>
<evidence type="ECO:0000256" key="1">
    <source>
        <dbReference type="SAM" id="Phobius"/>
    </source>
</evidence>
<dbReference type="Pfam" id="PF06697">
    <property type="entry name" value="DUF1191"/>
    <property type="match status" value="1"/>
</dbReference>
<dbReference type="InterPro" id="IPR010605">
    <property type="entry name" value="DUF1191"/>
</dbReference>
<keyword evidence="1" id="KW-1133">Transmembrane helix</keyword>
<comment type="caution">
    <text evidence="2">The sequence shown here is derived from an EMBL/GenBank/DDBJ whole genome shotgun (WGS) entry which is preliminary data.</text>
</comment>
<name>A0AAV6YAN3_9LAMI</name>
<accession>A0AAV6YAN3</accession>
<dbReference type="Proteomes" id="UP000826271">
    <property type="component" value="Unassembled WGS sequence"/>
</dbReference>
<proteinExistence type="predicted"/>
<evidence type="ECO:0000313" key="2">
    <source>
        <dbReference type="EMBL" id="KAG8391904.1"/>
    </source>
</evidence>
<protein>
    <submittedName>
        <fullName evidence="2">Uncharacterized protein</fullName>
    </submittedName>
</protein>